<feature type="compositionally biased region" description="Low complexity" evidence="1">
    <location>
        <begin position="82"/>
        <end position="99"/>
    </location>
</feature>
<feature type="transmembrane region" description="Helical" evidence="2">
    <location>
        <begin position="109"/>
        <end position="132"/>
    </location>
</feature>
<feature type="compositionally biased region" description="Basic and acidic residues" evidence="1">
    <location>
        <begin position="23"/>
        <end position="38"/>
    </location>
</feature>
<gene>
    <name evidence="3" type="ORF">SAVMC3_06200</name>
</gene>
<dbReference type="AlphaFoldDB" id="A0A499VEL7"/>
<keyword evidence="2" id="KW-1133">Transmembrane helix</keyword>
<evidence type="ECO:0000256" key="2">
    <source>
        <dbReference type="SAM" id="Phobius"/>
    </source>
</evidence>
<keyword evidence="2" id="KW-0472">Membrane</keyword>
<keyword evidence="2" id="KW-0812">Transmembrane</keyword>
<reference evidence="3" key="1">
    <citation type="submission" date="2019-04" db="EMBL/GenBank/DDBJ databases">
        <title>Draft genome sequences of Streptomyces avermitilis MC3.</title>
        <authorList>
            <person name="Komaki H."/>
            <person name="Tamura T."/>
            <person name="Hosoyama A."/>
        </authorList>
    </citation>
    <scope>NUCLEOTIDE SEQUENCE</scope>
    <source>
        <strain evidence="3">MC3</strain>
    </source>
</reference>
<sequence>MGGKGDNCRQQDGQGEGYGQAAERGERSDHGRPCERAEISGCSDGADGSGPPRPAALIRDGTVVDSQRPSAIHPIREAGAESMSRPAPSPVAARAAPARTTAAARSEPLRLIVFMGAATCAALTHGGGAWLAGLL</sequence>
<protein>
    <submittedName>
        <fullName evidence="3">Uncharacterized protein</fullName>
    </submittedName>
</protein>
<organism evidence="3">
    <name type="scientific">Streptomyces avermitilis</name>
    <dbReference type="NCBI Taxonomy" id="33903"/>
    <lineage>
        <taxon>Bacteria</taxon>
        <taxon>Bacillati</taxon>
        <taxon>Actinomycetota</taxon>
        <taxon>Actinomycetes</taxon>
        <taxon>Kitasatosporales</taxon>
        <taxon>Streptomycetaceae</taxon>
        <taxon>Streptomyces</taxon>
    </lineage>
</organism>
<evidence type="ECO:0000256" key="1">
    <source>
        <dbReference type="SAM" id="MobiDB-lite"/>
    </source>
</evidence>
<proteinExistence type="predicted"/>
<name>A0A499VEL7_STRAX</name>
<accession>A0A499VEL7</accession>
<feature type="region of interest" description="Disordered" evidence="1">
    <location>
        <begin position="1"/>
        <end position="99"/>
    </location>
</feature>
<dbReference type="EMBL" id="AP019621">
    <property type="protein sequence ID" value="BBJ47991.1"/>
    <property type="molecule type" value="Genomic_DNA"/>
</dbReference>
<evidence type="ECO:0000313" key="3">
    <source>
        <dbReference type="EMBL" id="BBJ47991.1"/>
    </source>
</evidence>